<feature type="non-terminal residue" evidence="1">
    <location>
        <position position="366"/>
    </location>
</feature>
<sequence length="366" mass="38976">MPLLLGLLALAAATVVLNVGSSIAVLLLGRVLQGLSAAVVWIVGLALLVDTVGPESIGYAMGYIGLAMSMGVLLAPLLGGIVFEKGGYNEVFAMCYALIGVDVVLRLVMIEKKVAAKWLPHKAAIAAANNALDRPQSSEEDKMKEVDLAYEQDSLRLETGRPETGISQSPTTGAPPLTSTELPKKKRRLPPIMTLLASRRLLSSLVGIMVQATLLTSFDAVIPLYVNQIFGWNSIGAGLIFLAIVVPSFLGPWIGSLADKFGPRWLATSGFILAMPFLVLLRLVDHNSLRQKVLLCALMAMVGLALNLTLPPLMAEISYIVAKKEEASKKENNGKSVFGPKGAYAQAYALFNMAFAAGCMIGPIWA</sequence>
<dbReference type="EMBL" id="JAWDJW010004337">
    <property type="protein sequence ID" value="KAK3076129.1"/>
    <property type="molecule type" value="Genomic_DNA"/>
</dbReference>
<protein>
    <submittedName>
        <fullName evidence="1">Uncharacterized protein</fullName>
    </submittedName>
</protein>
<gene>
    <name evidence="1" type="ORF">LTS18_013845</name>
</gene>
<keyword evidence="2" id="KW-1185">Reference proteome</keyword>
<dbReference type="Proteomes" id="UP001186974">
    <property type="component" value="Unassembled WGS sequence"/>
</dbReference>
<reference evidence="1" key="1">
    <citation type="submission" date="2024-09" db="EMBL/GenBank/DDBJ databases">
        <title>Black Yeasts Isolated from many extreme environments.</title>
        <authorList>
            <person name="Coleine C."/>
            <person name="Stajich J.E."/>
            <person name="Selbmann L."/>
        </authorList>
    </citation>
    <scope>NUCLEOTIDE SEQUENCE</scope>
    <source>
        <strain evidence="1">CCFEE 5737</strain>
    </source>
</reference>
<name>A0ACC3DHG3_9PEZI</name>
<organism evidence="1 2">
    <name type="scientific">Coniosporium uncinatum</name>
    <dbReference type="NCBI Taxonomy" id="93489"/>
    <lineage>
        <taxon>Eukaryota</taxon>
        <taxon>Fungi</taxon>
        <taxon>Dikarya</taxon>
        <taxon>Ascomycota</taxon>
        <taxon>Pezizomycotina</taxon>
        <taxon>Dothideomycetes</taxon>
        <taxon>Dothideomycetes incertae sedis</taxon>
        <taxon>Coniosporium</taxon>
    </lineage>
</organism>
<proteinExistence type="predicted"/>
<evidence type="ECO:0000313" key="2">
    <source>
        <dbReference type="Proteomes" id="UP001186974"/>
    </source>
</evidence>
<comment type="caution">
    <text evidence="1">The sequence shown here is derived from an EMBL/GenBank/DDBJ whole genome shotgun (WGS) entry which is preliminary data.</text>
</comment>
<evidence type="ECO:0000313" key="1">
    <source>
        <dbReference type="EMBL" id="KAK3076129.1"/>
    </source>
</evidence>
<accession>A0ACC3DHG3</accession>